<comment type="caution">
    <text evidence="3">The sequence shown here is derived from an EMBL/GenBank/DDBJ whole genome shotgun (WGS) entry which is preliminary data.</text>
</comment>
<feature type="compositionally biased region" description="Polar residues" evidence="1">
    <location>
        <begin position="226"/>
        <end position="236"/>
    </location>
</feature>
<dbReference type="OMA" id="PWHSRAF"/>
<protein>
    <recommendedName>
        <fullName evidence="2">RNase H type-1 domain-containing protein</fullName>
    </recommendedName>
</protein>
<dbReference type="InterPro" id="IPR036397">
    <property type="entry name" value="RNaseH_sf"/>
</dbReference>
<reference evidence="4" key="1">
    <citation type="journal article" date="2014" name="Genome Announc.">
        <title>Draft genome sequence of Colletotrichum sublineola, a destructive pathogen of cultivated sorghum.</title>
        <authorList>
            <person name="Baroncelli R."/>
            <person name="Sanz-Martin J.M."/>
            <person name="Rech G.E."/>
            <person name="Sukno S.A."/>
            <person name="Thon M.R."/>
        </authorList>
    </citation>
    <scope>NUCLEOTIDE SEQUENCE [LARGE SCALE GENOMIC DNA]</scope>
    <source>
        <strain evidence="4">TX430BB</strain>
    </source>
</reference>
<gene>
    <name evidence="3" type="ORF">CSUB01_04386</name>
</gene>
<dbReference type="Gene3D" id="3.30.420.10">
    <property type="entry name" value="Ribonuclease H-like superfamily/Ribonuclease H"/>
    <property type="match status" value="1"/>
</dbReference>
<dbReference type="GO" id="GO:0004523">
    <property type="term" value="F:RNA-DNA hybrid ribonuclease activity"/>
    <property type="evidence" value="ECO:0007669"/>
    <property type="project" value="InterPro"/>
</dbReference>
<dbReference type="InterPro" id="IPR012337">
    <property type="entry name" value="RNaseH-like_sf"/>
</dbReference>
<keyword evidence="4" id="KW-1185">Reference proteome</keyword>
<dbReference type="Pfam" id="PF00075">
    <property type="entry name" value="RNase_H"/>
    <property type="match status" value="1"/>
</dbReference>
<feature type="domain" description="RNase H type-1" evidence="2">
    <location>
        <begin position="31"/>
        <end position="186"/>
    </location>
</feature>
<evidence type="ECO:0000313" key="4">
    <source>
        <dbReference type="Proteomes" id="UP000027238"/>
    </source>
</evidence>
<dbReference type="AlphaFoldDB" id="A0A066XNU6"/>
<proteinExistence type="predicted"/>
<name>A0A066XNU6_COLSU</name>
<dbReference type="GO" id="GO:0003676">
    <property type="term" value="F:nucleic acid binding"/>
    <property type="evidence" value="ECO:0007669"/>
    <property type="project" value="InterPro"/>
</dbReference>
<evidence type="ECO:0000256" key="1">
    <source>
        <dbReference type="SAM" id="MobiDB-lite"/>
    </source>
</evidence>
<feature type="region of interest" description="Disordered" evidence="1">
    <location>
        <begin position="217"/>
        <end position="236"/>
    </location>
</feature>
<dbReference type="CDD" id="cd09276">
    <property type="entry name" value="Rnase_HI_RT_non_LTR"/>
    <property type="match status" value="1"/>
</dbReference>
<sequence>MAGLDFQGDLLILPHMEARILSTIASDGPPSPSKLDLFTDASFPMIKGCEGPSKPSQPAGVAVFWKPWPGLLAQDPWHSRAFQVLACQNFGEAELFAVVAGLETAALLAHLMPELRRVTVFTDCQESIQTLIAAAANASDPLVKRAVAASAKLVARGVRALVRWCPGHVGIVGNEMADELAQEVRYYNFRHLVPRDQPDSLTGYEIPDEYLGRARRGDWWKDDTPRQQGPSPLNAR</sequence>
<dbReference type="eggNOG" id="KOG1075">
    <property type="taxonomic scope" value="Eukaryota"/>
</dbReference>
<dbReference type="EMBL" id="JMSE01000279">
    <property type="protein sequence ID" value="KDN70873.1"/>
    <property type="molecule type" value="Genomic_DNA"/>
</dbReference>
<dbReference type="PROSITE" id="PS50879">
    <property type="entry name" value="RNASE_H_1"/>
    <property type="match status" value="1"/>
</dbReference>
<dbReference type="HOGENOM" id="CLU_1175352_0_0_1"/>
<evidence type="ECO:0000313" key="3">
    <source>
        <dbReference type="EMBL" id="KDN70873.1"/>
    </source>
</evidence>
<evidence type="ECO:0000259" key="2">
    <source>
        <dbReference type="PROSITE" id="PS50879"/>
    </source>
</evidence>
<dbReference type="Proteomes" id="UP000027238">
    <property type="component" value="Unassembled WGS sequence"/>
</dbReference>
<organism evidence="3 4">
    <name type="scientific">Colletotrichum sublineola</name>
    <name type="common">Sorghum anthracnose fungus</name>
    <dbReference type="NCBI Taxonomy" id="1173701"/>
    <lineage>
        <taxon>Eukaryota</taxon>
        <taxon>Fungi</taxon>
        <taxon>Dikarya</taxon>
        <taxon>Ascomycota</taxon>
        <taxon>Pezizomycotina</taxon>
        <taxon>Sordariomycetes</taxon>
        <taxon>Hypocreomycetidae</taxon>
        <taxon>Glomerellales</taxon>
        <taxon>Glomerellaceae</taxon>
        <taxon>Colletotrichum</taxon>
        <taxon>Colletotrichum graminicola species complex</taxon>
    </lineage>
</organism>
<dbReference type="OrthoDB" id="3548481at2759"/>
<accession>A0A066XNU6</accession>
<dbReference type="InterPro" id="IPR002156">
    <property type="entry name" value="RNaseH_domain"/>
</dbReference>
<dbReference type="SUPFAM" id="SSF53098">
    <property type="entry name" value="Ribonuclease H-like"/>
    <property type="match status" value="1"/>
</dbReference>